<comment type="caution">
    <text evidence="1">The sequence shown here is derived from an EMBL/GenBank/DDBJ whole genome shotgun (WGS) entry which is preliminary data.</text>
</comment>
<sequence length="261" mass="27698">MIKIILGILFFGIWQIGYAGNIEIVKSPNTAKFSPFISLEGSGSWVAYGNSRIEKISEAGGGGEGSSGTGSIVIVSSGKSRVNPFGGRIAGGIGYYYRDQVMLVAETGWNYFGDASRTSHGDRNYNVSGILVGADLLLGLDYLYNEHIALFGRAGTLLEQVIYSASSPNARGTINGTSLNVSGSMSGAQTNILPELKIGVLYRYTDAWGMSFAYMHAFGGNPALNGTFITSGSRTSSVTGQINTRNPSINSFLLGLKYSFC</sequence>
<dbReference type="RefSeq" id="WP_025385206.1">
    <property type="nucleotide sequence ID" value="NZ_LCUA01000027.1"/>
</dbReference>
<accession>A0A0W0WX15</accession>
<name>A0A0W0WX15_9GAMM</name>
<dbReference type="Gene3D" id="2.40.160.20">
    <property type="match status" value="1"/>
</dbReference>
<organism evidence="1 2">
    <name type="scientific">Legionella oakridgensis</name>
    <dbReference type="NCBI Taxonomy" id="29423"/>
    <lineage>
        <taxon>Bacteria</taxon>
        <taxon>Pseudomonadati</taxon>
        <taxon>Pseudomonadota</taxon>
        <taxon>Gammaproteobacteria</taxon>
        <taxon>Legionellales</taxon>
        <taxon>Legionellaceae</taxon>
        <taxon>Legionella</taxon>
    </lineage>
</organism>
<gene>
    <name evidence="1" type="ORF">Loak_1986</name>
</gene>
<dbReference type="PATRIC" id="fig|29423.5.peg.2085"/>
<evidence type="ECO:0000313" key="1">
    <source>
        <dbReference type="EMBL" id="KTD36850.1"/>
    </source>
</evidence>
<keyword evidence="1" id="KW-0812">Transmembrane</keyword>
<keyword evidence="1" id="KW-0472">Membrane</keyword>
<dbReference type="InterPro" id="IPR011250">
    <property type="entry name" value="OMP/PagP_B-barrel"/>
</dbReference>
<dbReference type="Proteomes" id="UP000054858">
    <property type="component" value="Unassembled WGS sequence"/>
</dbReference>
<dbReference type="AlphaFoldDB" id="A0A0W0WX15"/>
<dbReference type="SUPFAM" id="SSF56925">
    <property type="entry name" value="OMPA-like"/>
    <property type="match status" value="1"/>
</dbReference>
<reference evidence="1 2" key="1">
    <citation type="submission" date="2015-11" db="EMBL/GenBank/DDBJ databases">
        <title>Genomic analysis of 38 Legionella species identifies large and diverse effector repertoires.</title>
        <authorList>
            <person name="Burstein D."/>
            <person name="Amaro F."/>
            <person name="Zusman T."/>
            <person name="Lifshitz Z."/>
            <person name="Cohen O."/>
            <person name="Gilbert J.A."/>
            <person name="Pupko T."/>
            <person name="Shuman H.A."/>
            <person name="Segal G."/>
        </authorList>
    </citation>
    <scope>NUCLEOTIDE SEQUENCE [LARGE SCALE GENOMIC DNA]</scope>
    <source>
        <strain evidence="1 2">Oak Ridge-10</strain>
    </source>
</reference>
<dbReference type="EMBL" id="LNYP01000031">
    <property type="protein sequence ID" value="KTD36850.1"/>
    <property type="molecule type" value="Genomic_DNA"/>
</dbReference>
<proteinExistence type="predicted"/>
<protein>
    <submittedName>
        <fullName evidence="1">OmpA-like transmembrane domain-containing protein</fullName>
    </submittedName>
</protein>
<evidence type="ECO:0000313" key="2">
    <source>
        <dbReference type="Proteomes" id="UP000054858"/>
    </source>
</evidence>